<feature type="domain" description="Core-binding (CB)" evidence="7">
    <location>
        <begin position="1"/>
        <end position="70"/>
    </location>
</feature>
<dbReference type="InterPro" id="IPR044068">
    <property type="entry name" value="CB"/>
</dbReference>
<dbReference type="GO" id="GO:0003677">
    <property type="term" value="F:DNA binding"/>
    <property type="evidence" value="ECO:0007669"/>
    <property type="project" value="UniProtKB-UniRule"/>
</dbReference>
<dbReference type="Pfam" id="PF00589">
    <property type="entry name" value="Phage_integrase"/>
    <property type="match status" value="1"/>
</dbReference>
<dbReference type="PANTHER" id="PTHR30349">
    <property type="entry name" value="PHAGE INTEGRASE-RELATED"/>
    <property type="match status" value="1"/>
</dbReference>
<name>A0A7Y0K6C9_9BACI</name>
<evidence type="ECO:0000313" key="8">
    <source>
        <dbReference type="EMBL" id="NMO76044.1"/>
    </source>
</evidence>
<dbReference type="InterPro" id="IPR004107">
    <property type="entry name" value="Integrase_SAM-like_N"/>
</dbReference>
<keyword evidence="4" id="KW-0233">DNA recombination</keyword>
<dbReference type="Pfam" id="PF14659">
    <property type="entry name" value="Phage_int_SAM_3"/>
    <property type="match status" value="1"/>
</dbReference>
<reference evidence="8 9" key="1">
    <citation type="submission" date="2020-04" db="EMBL/GenBank/DDBJ databases">
        <title>Bacillus sp. UniB3 isolated from commercial digestive syrup.</title>
        <authorList>
            <person name="Thorat V."/>
            <person name="Kirdat K."/>
            <person name="Tiwarekar B."/>
            <person name="Yadav A."/>
        </authorList>
    </citation>
    <scope>NUCLEOTIDE SEQUENCE [LARGE SCALE GENOMIC DNA]</scope>
    <source>
        <strain evidence="8 9">UniB3</strain>
    </source>
</reference>
<evidence type="ECO:0000259" key="7">
    <source>
        <dbReference type="PROSITE" id="PS51900"/>
    </source>
</evidence>
<dbReference type="Gene3D" id="1.10.443.10">
    <property type="entry name" value="Intergrase catalytic core"/>
    <property type="match status" value="1"/>
</dbReference>
<dbReference type="EMBL" id="JABBPK010000001">
    <property type="protein sequence ID" value="NMO76044.1"/>
    <property type="molecule type" value="Genomic_DNA"/>
</dbReference>
<keyword evidence="9" id="KW-1185">Reference proteome</keyword>
<dbReference type="PROSITE" id="PS51898">
    <property type="entry name" value="TYR_RECOMBINASE"/>
    <property type="match status" value="1"/>
</dbReference>
<gene>
    <name evidence="8" type="ORF">HHU08_03290</name>
</gene>
<dbReference type="GO" id="GO:0015074">
    <property type="term" value="P:DNA integration"/>
    <property type="evidence" value="ECO:0007669"/>
    <property type="project" value="UniProtKB-KW"/>
</dbReference>
<evidence type="ECO:0000313" key="9">
    <source>
        <dbReference type="Proteomes" id="UP000588491"/>
    </source>
</evidence>
<dbReference type="AlphaFoldDB" id="A0A7Y0K6C9"/>
<dbReference type="Gene3D" id="1.10.150.130">
    <property type="match status" value="1"/>
</dbReference>
<evidence type="ECO:0000256" key="2">
    <source>
        <dbReference type="ARBA" id="ARBA00022908"/>
    </source>
</evidence>
<feature type="domain" description="Tyr recombinase" evidence="6">
    <location>
        <begin position="91"/>
        <end position="290"/>
    </location>
</feature>
<accession>A0A7Y0K6C9</accession>
<sequence length="298" mass="34463">MKRKIKETTFKEYTNAVNYRIVPVLGDYQVKKLNTLLLQKFINDLTDEGLSPRYIEYLNTILYGALDAARKWKIIQTNPLIDVDKPRPRRVEQKTWSVKEMHIFLDVTKLTNPRLYALIHTALFTGCRRGEILSLTWDDLDIENQYLNVDKSLIYNKDGYKFSTTKSQSSNRVIKIGDSAINVLKGWKAQQNKMKMALRNSYEDLNLIFATQTGKPIYPRSLTTEFNKAIKIANVPKIRFHDTRHTHATICLEAGMTLKEVQERLGHSSIKTTGDVYAHVTESMKEKSVDLLEKFISK</sequence>
<comment type="caution">
    <text evidence="8">The sequence shown here is derived from an EMBL/GenBank/DDBJ whole genome shotgun (WGS) entry which is preliminary data.</text>
</comment>
<protein>
    <submittedName>
        <fullName evidence="8">Site-specific integrase</fullName>
    </submittedName>
</protein>
<organism evidence="8 9">
    <name type="scientific">Niallia alba</name>
    <dbReference type="NCBI Taxonomy" id="2729105"/>
    <lineage>
        <taxon>Bacteria</taxon>
        <taxon>Bacillati</taxon>
        <taxon>Bacillota</taxon>
        <taxon>Bacilli</taxon>
        <taxon>Bacillales</taxon>
        <taxon>Bacillaceae</taxon>
        <taxon>Niallia</taxon>
    </lineage>
</organism>
<dbReference type="InterPro" id="IPR050090">
    <property type="entry name" value="Tyrosine_recombinase_XerCD"/>
</dbReference>
<proteinExistence type="inferred from homology"/>
<evidence type="ECO:0000256" key="5">
    <source>
        <dbReference type="PROSITE-ProRule" id="PRU01248"/>
    </source>
</evidence>
<dbReference type="InterPro" id="IPR002104">
    <property type="entry name" value="Integrase_catalytic"/>
</dbReference>
<dbReference type="PANTHER" id="PTHR30349:SF64">
    <property type="entry name" value="PROPHAGE INTEGRASE INTD-RELATED"/>
    <property type="match status" value="1"/>
</dbReference>
<dbReference type="InterPro" id="IPR013762">
    <property type="entry name" value="Integrase-like_cat_sf"/>
</dbReference>
<dbReference type="PROSITE" id="PS51900">
    <property type="entry name" value="CB"/>
    <property type="match status" value="1"/>
</dbReference>
<comment type="similarity">
    <text evidence="1">Belongs to the 'phage' integrase family.</text>
</comment>
<dbReference type="InterPro" id="IPR011010">
    <property type="entry name" value="DNA_brk_join_enz"/>
</dbReference>
<dbReference type="Proteomes" id="UP000588491">
    <property type="component" value="Unassembled WGS sequence"/>
</dbReference>
<dbReference type="GO" id="GO:0006310">
    <property type="term" value="P:DNA recombination"/>
    <property type="evidence" value="ECO:0007669"/>
    <property type="project" value="UniProtKB-KW"/>
</dbReference>
<keyword evidence="2" id="KW-0229">DNA integration</keyword>
<evidence type="ECO:0000256" key="1">
    <source>
        <dbReference type="ARBA" id="ARBA00008857"/>
    </source>
</evidence>
<keyword evidence="3 5" id="KW-0238">DNA-binding</keyword>
<dbReference type="SUPFAM" id="SSF56349">
    <property type="entry name" value="DNA breaking-rejoining enzymes"/>
    <property type="match status" value="1"/>
</dbReference>
<evidence type="ECO:0000256" key="3">
    <source>
        <dbReference type="ARBA" id="ARBA00023125"/>
    </source>
</evidence>
<evidence type="ECO:0000259" key="6">
    <source>
        <dbReference type="PROSITE" id="PS51898"/>
    </source>
</evidence>
<dbReference type="CDD" id="cd01189">
    <property type="entry name" value="INT_ICEBs1_C_like"/>
    <property type="match status" value="1"/>
</dbReference>
<dbReference type="InterPro" id="IPR010998">
    <property type="entry name" value="Integrase_recombinase_N"/>
</dbReference>
<evidence type="ECO:0000256" key="4">
    <source>
        <dbReference type="ARBA" id="ARBA00023172"/>
    </source>
</evidence>